<dbReference type="AlphaFoldDB" id="A0A427Y0R5"/>
<protein>
    <submittedName>
        <fullName evidence="2">Uncharacterized protein</fullName>
    </submittedName>
</protein>
<dbReference type="EMBL" id="RSCE01000003">
    <property type="protein sequence ID" value="RSH84726.1"/>
    <property type="molecule type" value="Genomic_DNA"/>
</dbReference>
<gene>
    <name evidence="2" type="ORF">EHS24_006250</name>
</gene>
<sequence length="671" mass="73725">MPTTSRLCPNIGIDDDLRQAPLVISDLKGLDKDIVSTLGHNVIHPNYSETRREWGDEEDEEEQRLQLSASPTSISGEDDWYPELKNLPSEMRQLSGKVIGIFFRPRPHHARVSSSGIAVDYEQRVQIYTAVVAPNSVWSLRDADRTCQADVSTRALTSLVDFVEAVVNRHGSFAPTPADLDLVSTVERSVSSRRTTVAHATRAFALKADDMVPWLASQPKGLRVVNIDCAEAVDKSVWAYKMFAHLILVFTQRNPGLMVVVFNGHCDEDRVLSCTSEAVMFWSAKDGAISDNTKAFLWGRLTYQQGEGHAQGRGNRLITASDLPNRCPDFLAQDALAVSAPLIAGLQVASPLPAETDLPSFGRNATMVAEFRILREALGKLDEPRPYATTTVASKWQLGGDSGVLNMTYHVMLGTRDELLAEQAELDGLKPEERNFVTRKHSVEAVQDAFGVDHAKQSGCAAARMARMSVERPALDAVLFWRFVEVNGQQHLVAAVLHAGRATSPTALALARLECGANWATGSMTKTILGINPVDGLYGDIMVPSFSLLASPRRQPTDISLVELMRTLALTWGAYPYAPARWEDLGVGAAVREWAERRHWTVADVVKLWNAGRRLLSSSGELATKRTEAKQDGALLVGTRNAILSKRLRDPAPDQSSKRLRRFKGTTTPTS</sequence>
<keyword evidence="3" id="KW-1185">Reference proteome</keyword>
<proteinExistence type="predicted"/>
<organism evidence="2 3">
    <name type="scientific">Apiotrichum porosum</name>
    <dbReference type="NCBI Taxonomy" id="105984"/>
    <lineage>
        <taxon>Eukaryota</taxon>
        <taxon>Fungi</taxon>
        <taxon>Dikarya</taxon>
        <taxon>Basidiomycota</taxon>
        <taxon>Agaricomycotina</taxon>
        <taxon>Tremellomycetes</taxon>
        <taxon>Trichosporonales</taxon>
        <taxon>Trichosporonaceae</taxon>
        <taxon>Apiotrichum</taxon>
    </lineage>
</organism>
<reference evidence="2 3" key="1">
    <citation type="submission" date="2018-11" db="EMBL/GenBank/DDBJ databases">
        <title>Genome sequence of Apiotrichum porosum DSM 27194.</title>
        <authorList>
            <person name="Aliyu H."/>
            <person name="Gorte O."/>
            <person name="Ochsenreither K."/>
        </authorList>
    </citation>
    <scope>NUCLEOTIDE SEQUENCE [LARGE SCALE GENOMIC DNA]</scope>
    <source>
        <strain evidence="2 3">DSM 27194</strain>
    </source>
</reference>
<comment type="caution">
    <text evidence="2">The sequence shown here is derived from an EMBL/GenBank/DDBJ whole genome shotgun (WGS) entry which is preliminary data.</text>
</comment>
<dbReference type="RefSeq" id="XP_028478174.1">
    <property type="nucleotide sequence ID" value="XM_028621722.1"/>
</dbReference>
<evidence type="ECO:0000313" key="2">
    <source>
        <dbReference type="EMBL" id="RSH84726.1"/>
    </source>
</evidence>
<dbReference type="Proteomes" id="UP000279236">
    <property type="component" value="Unassembled WGS sequence"/>
</dbReference>
<name>A0A427Y0R5_9TREE</name>
<accession>A0A427Y0R5</accession>
<evidence type="ECO:0000256" key="1">
    <source>
        <dbReference type="SAM" id="MobiDB-lite"/>
    </source>
</evidence>
<dbReference type="GeneID" id="39590793"/>
<feature type="region of interest" description="Disordered" evidence="1">
    <location>
        <begin position="647"/>
        <end position="671"/>
    </location>
</feature>
<evidence type="ECO:0000313" key="3">
    <source>
        <dbReference type="Proteomes" id="UP000279236"/>
    </source>
</evidence>